<organism evidence="3 4">
    <name type="scientific">Mucilaginibacter terrigena</name>
    <dbReference type="NCBI Taxonomy" id="2492395"/>
    <lineage>
        <taxon>Bacteria</taxon>
        <taxon>Pseudomonadati</taxon>
        <taxon>Bacteroidota</taxon>
        <taxon>Sphingobacteriia</taxon>
        <taxon>Sphingobacteriales</taxon>
        <taxon>Sphingobacteriaceae</taxon>
        <taxon>Mucilaginibacter</taxon>
    </lineage>
</organism>
<sequence length="148" mass="16572">MKIVLLTITALMISIGAKAQVQHPVKWAYASKKISATEVMVLLKATIDKGWHIYSQNPDGGGLKTTFTFKPSKEYILMGKTLEPKPIVKYEPAIKANVIYFENLVVFQQKVKLKSANKKTINGKLEYMACKTQCLPPEEITFNIPIGK</sequence>
<accession>A0A4Q5LKM9</accession>
<evidence type="ECO:0000259" key="2">
    <source>
        <dbReference type="Pfam" id="PF11412"/>
    </source>
</evidence>
<dbReference type="InterPro" id="IPR036929">
    <property type="entry name" value="DsbDN_sf"/>
</dbReference>
<dbReference type="OrthoDB" id="767251at2"/>
<feature type="chain" id="PRO_5021022295" evidence="1">
    <location>
        <begin position="20"/>
        <end position="148"/>
    </location>
</feature>
<dbReference type="AlphaFoldDB" id="A0A4Q5LKM9"/>
<dbReference type="Proteomes" id="UP000293331">
    <property type="component" value="Unassembled WGS sequence"/>
</dbReference>
<feature type="domain" description="Thiol:disulfide interchange protein DsbD N-terminal" evidence="2">
    <location>
        <begin position="33"/>
        <end position="143"/>
    </location>
</feature>
<keyword evidence="3" id="KW-0813">Transport</keyword>
<reference evidence="3 4" key="1">
    <citation type="submission" date="2019-02" db="EMBL/GenBank/DDBJ databases">
        <title>Bacterial novel species Mucilaginibacter sp. 17JY9-4 isolated from soil.</title>
        <authorList>
            <person name="Jung H.-Y."/>
        </authorList>
    </citation>
    <scope>NUCLEOTIDE SEQUENCE [LARGE SCALE GENOMIC DNA]</scope>
    <source>
        <strain evidence="3 4">17JY9-4</strain>
    </source>
</reference>
<dbReference type="InterPro" id="IPR028250">
    <property type="entry name" value="DsbDN"/>
</dbReference>
<proteinExistence type="predicted"/>
<dbReference type="Gene3D" id="2.60.40.1250">
    <property type="entry name" value="Thiol:disulfide interchange protein DsbD, N-terminal domain"/>
    <property type="match status" value="1"/>
</dbReference>
<gene>
    <name evidence="3" type="ORF">EWM62_13705</name>
</gene>
<keyword evidence="4" id="KW-1185">Reference proteome</keyword>
<evidence type="ECO:0000313" key="3">
    <source>
        <dbReference type="EMBL" id="RYU89380.1"/>
    </source>
</evidence>
<evidence type="ECO:0000256" key="1">
    <source>
        <dbReference type="SAM" id="SignalP"/>
    </source>
</evidence>
<keyword evidence="3" id="KW-0762">Sugar transport</keyword>
<keyword evidence="1" id="KW-0732">Signal</keyword>
<dbReference type="EMBL" id="SEWG01000005">
    <property type="protein sequence ID" value="RYU89380.1"/>
    <property type="molecule type" value="Genomic_DNA"/>
</dbReference>
<protein>
    <submittedName>
        <fullName evidence="3">Sugar transporter</fullName>
    </submittedName>
</protein>
<evidence type="ECO:0000313" key="4">
    <source>
        <dbReference type="Proteomes" id="UP000293331"/>
    </source>
</evidence>
<name>A0A4Q5LKM9_9SPHI</name>
<feature type="signal peptide" evidence="1">
    <location>
        <begin position="1"/>
        <end position="19"/>
    </location>
</feature>
<comment type="caution">
    <text evidence="3">The sequence shown here is derived from an EMBL/GenBank/DDBJ whole genome shotgun (WGS) entry which is preliminary data.</text>
</comment>
<dbReference type="RefSeq" id="WP_129877238.1">
    <property type="nucleotide sequence ID" value="NZ_SEWG01000005.1"/>
</dbReference>
<dbReference type="Pfam" id="PF11412">
    <property type="entry name" value="DsbD_N"/>
    <property type="match status" value="1"/>
</dbReference>